<evidence type="ECO:0000313" key="2">
    <source>
        <dbReference type="Proteomes" id="UP001304895"/>
    </source>
</evidence>
<evidence type="ECO:0000313" key="1">
    <source>
        <dbReference type="EMBL" id="KAK4129854.1"/>
    </source>
</evidence>
<dbReference type="AlphaFoldDB" id="A0AAN6UBU3"/>
<name>A0AAN6UBU3_9PEZI</name>
<accession>A0AAN6UBU3</accession>
<keyword evidence="2" id="KW-1185">Reference proteome</keyword>
<reference evidence="1" key="2">
    <citation type="submission" date="2023-05" db="EMBL/GenBank/DDBJ databases">
        <authorList>
            <consortium name="Lawrence Berkeley National Laboratory"/>
            <person name="Steindorff A."/>
            <person name="Hensen N."/>
            <person name="Bonometti L."/>
            <person name="Westerberg I."/>
            <person name="Brannstrom I.O."/>
            <person name="Guillou S."/>
            <person name="Cros-Aarteil S."/>
            <person name="Calhoun S."/>
            <person name="Haridas S."/>
            <person name="Kuo A."/>
            <person name="Mondo S."/>
            <person name="Pangilinan J."/>
            <person name="Riley R."/>
            <person name="Labutti K."/>
            <person name="Andreopoulos B."/>
            <person name="Lipzen A."/>
            <person name="Chen C."/>
            <person name="Yanf M."/>
            <person name="Daum C."/>
            <person name="Ng V."/>
            <person name="Clum A."/>
            <person name="Ohm R."/>
            <person name="Martin F."/>
            <person name="Silar P."/>
            <person name="Natvig D."/>
            <person name="Lalanne C."/>
            <person name="Gautier V."/>
            <person name="Ament-Velasquez S.L."/>
            <person name="Kruys A."/>
            <person name="Hutchinson M.I."/>
            <person name="Powell A.J."/>
            <person name="Barry K."/>
            <person name="Miller A.N."/>
            <person name="Grigoriev I.V."/>
            <person name="Debuchy R."/>
            <person name="Gladieux P."/>
            <person name="Thoren M.H."/>
            <person name="Johannesson H."/>
        </authorList>
    </citation>
    <scope>NUCLEOTIDE SEQUENCE</scope>
    <source>
        <strain evidence="1">CBS 123565</strain>
    </source>
</reference>
<dbReference type="EMBL" id="MU853457">
    <property type="protein sequence ID" value="KAK4129854.1"/>
    <property type="molecule type" value="Genomic_DNA"/>
</dbReference>
<protein>
    <submittedName>
        <fullName evidence="1">Uncharacterized protein</fullName>
    </submittedName>
</protein>
<organism evidence="1 2">
    <name type="scientific">Trichocladium antarcticum</name>
    <dbReference type="NCBI Taxonomy" id="1450529"/>
    <lineage>
        <taxon>Eukaryota</taxon>
        <taxon>Fungi</taxon>
        <taxon>Dikarya</taxon>
        <taxon>Ascomycota</taxon>
        <taxon>Pezizomycotina</taxon>
        <taxon>Sordariomycetes</taxon>
        <taxon>Sordariomycetidae</taxon>
        <taxon>Sordariales</taxon>
        <taxon>Chaetomiaceae</taxon>
        <taxon>Trichocladium</taxon>
    </lineage>
</organism>
<proteinExistence type="predicted"/>
<comment type="caution">
    <text evidence="1">The sequence shown here is derived from an EMBL/GenBank/DDBJ whole genome shotgun (WGS) entry which is preliminary data.</text>
</comment>
<dbReference type="Proteomes" id="UP001304895">
    <property type="component" value="Unassembled WGS sequence"/>
</dbReference>
<gene>
    <name evidence="1" type="ORF">BT67DRAFT_267129</name>
</gene>
<sequence length="331" mass="36723">MMDFPNTRLKPIMVSWVFCRNAQSRWTFGRCRPVFAIPWQSSVMALLCARQSSNCLPCASVYYSTWTIARTGRSSKSKKNTRCISLTGTRCIMNYLTGALYDEASTLGLLDLFTSLVLRDPSDGMKSRNLLLLREARALAESAQAHDEGLMRSRPFIQWLLAKAALEMQNPNPLDRRDGARLGDFGGLMIDQGKGIHLPLFVPGRNITNKPDWAMFSSRSSDATRRVTEVAAGAAHDIGDHTLQAEALKLLALQSLDPRRWMDTLAHLQLETQGDREGYLTTCLAKYLVSAGNSEEAILLRDLTKLDSTGGGGTSHTLKDARTYPFNGLDM</sequence>
<reference evidence="1" key="1">
    <citation type="journal article" date="2023" name="Mol. Phylogenet. Evol.">
        <title>Genome-scale phylogeny and comparative genomics of the fungal order Sordariales.</title>
        <authorList>
            <person name="Hensen N."/>
            <person name="Bonometti L."/>
            <person name="Westerberg I."/>
            <person name="Brannstrom I.O."/>
            <person name="Guillou S."/>
            <person name="Cros-Aarteil S."/>
            <person name="Calhoun S."/>
            <person name="Haridas S."/>
            <person name="Kuo A."/>
            <person name="Mondo S."/>
            <person name="Pangilinan J."/>
            <person name="Riley R."/>
            <person name="LaButti K."/>
            <person name="Andreopoulos B."/>
            <person name="Lipzen A."/>
            <person name="Chen C."/>
            <person name="Yan M."/>
            <person name="Daum C."/>
            <person name="Ng V."/>
            <person name="Clum A."/>
            <person name="Steindorff A."/>
            <person name="Ohm R.A."/>
            <person name="Martin F."/>
            <person name="Silar P."/>
            <person name="Natvig D.O."/>
            <person name="Lalanne C."/>
            <person name="Gautier V."/>
            <person name="Ament-Velasquez S.L."/>
            <person name="Kruys A."/>
            <person name="Hutchinson M.I."/>
            <person name="Powell A.J."/>
            <person name="Barry K."/>
            <person name="Miller A.N."/>
            <person name="Grigoriev I.V."/>
            <person name="Debuchy R."/>
            <person name="Gladieux P."/>
            <person name="Hiltunen Thoren M."/>
            <person name="Johannesson H."/>
        </authorList>
    </citation>
    <scope>NUCLEOTIDE SEQUENCE</scope>
    <source>
        <strain evidence="1">CBS 123565</strain>
    </source>
</reference>